<evidence type="ECO:0000313" key="3">
    <source>
        <dbReference type="EMBL" id="GEN23271.1"/>
    </source>
</evidence>
<feature type="domain" description="Activator of Hsp90 ATPase homologue 1/2-like C-terminal" evidence="2">
    <location>
        <begin position="12"/>
        <end position="141"/>
    </location>
</feature>
<dbReference type="OrthoDB" id="9786557at2"/>
<evidence type="ECO:0000259" key="2">
    <source>
        <dbReference type="Pfam" id="PF08327"/>
    </source>
</evidence>
<name>A0A1M7EVI3_9GAMM</name>
<keyword evidence="6" id="KW-1185">Reference proteome</keyword>
<dbReference type="Proteomes" id="UP000184123">
    <property type="component" value="Unassembled WGS sequence"/>
</dbReference>
<dbReference type="EMBL" id="BJXU01000038">
    <property type="protein sequence ID" value="GEN23271.1"/>
    <property type="molecule type" value="Genomic_DNA"/>
</dbReference>
<reference evidence="3 6" key="2">
    <citation type="submission" date="2019-07" db="EMBL/GenBank/DDBJ databases">
        <title>Whole genome shotgun sequence of Halomonas cupida NBRC 102219.</title>
        <authorList>
            <person name="Hosoyama A."/>
            <person name="Uohara A."/>
            <person name="Ohji S."/>
            <person name="Ichikawa N."/>
        </authorList>
    </citation>
    <scope>NUCLEOTIDE SEQUENCE [LARGE SCALE GENOMIC DNA]</scope>
    <source>
        <strain evidence="3 6">NBRC 102219</strain>
    </source>
</reference>
<sequence>MPNNMQLSRVIRAPAERIYRAFLDQNILVKWNPPHGFVARVDEFDPREGGRFRMSFINISTGTEHSFGGSYLELVPNQRIRSTDSFDDPGLPGSMELLVELQESPVGTVVQISQSGIPDEIPIEACHLGWQESLQLLALLVEAEIPDG</sequence>
<dbReference type="RefSeq" id="WP_073434862.1">
    <property type="nucleotide sequence ID" value="NZ_BJXU01000038.1"/>
</dbReference>
<dbReference type="InterPro" id="IPR013538">
    <property type="entry name" value="ASHA1/2-like_C"/>
</dbReference>
<dbReference type="SUPFAM" id="SSF55961">
    <property type="entry name" value="Bet v1-like"/>
    <property type="match status" value="1"/>
</dbReference>
<dbReference type="InterPro" id="IPR023393">
    <property type="entry name" value="START-like_dom_sf"/>
</dbReference>
<evidence type="ECO:0000313" key="5">
    <source>
        <dbReference type="Proteomes" id="UP000184123"/>
    </source>
</evidence>
<gene>
    <name evidence="3" type="ORF">HCU01_12200</name>
    <name evidence="4" type="ORF">SAMN05660971_01802</name>
</gene>
<reference evidence="4 5" key="1">
    <citation type="submission" date="2016-11" db="EMBL/GenBank/DDBJ databases">
        <authorList>
            <person name="Jaros S."/>
            <person name="Januszkiewicz K."/>
            <person name="Wedrychowicz H."/>
        </authorList>
    </citation>
    <scope>NUCLEOTIDE SEQUENCE [LARGE SCALE GENOMIC DNA]</scope>
    <source>
        <strain evidence="4 5">DSM 4740</strain>
    </source>
</reference>
<dbReference type="CDD" id="cd08895">
    <property type="entry name" value="SRPBCC_CalC_Aha1-like_2"/>
    <property type="match status" value="1"/>
</dbReference>
<dbReference type="Proteomes" id="UP000321726">
    <property type="component" value="Unassembled WGS sequence"/>
</dbReference>
<evidence type="ECO:0000256" key="1">
    <source>
        <dbReference type="ARBA" id="ARBA00006817"/>
    </source>
</evidence>
<evidence type="ECO:0000313" key="6">
    <source>
        <dbReference type="Proteomes" id="UP000321726"/>
    </source>
</evidence>
<dbReference type="Gene3D" id="3.30.530.20">
    <property type="match status" value="1"/>
</dbReference>
<evidence type="ECO:0000313" key="4">
    <source>
        <dbReference type="EMBL" id="SHL95529.1"/>
    </source>
</evidence>
<dbReference type="STRING" id="44933.SAMN05660971_01802"/>
<proteinExistence type="inferred from homology"/>
<accession>A0A1M7EVI3</accession>
<protein>
    <submittedName>
        <fullName evidence="3">Toxin</fullName>
    </submittedName>
    <submittedName>
        <fullName evidence="4">Uncharacterized conserved protein YndB, AHSA1/START domain</fullName>
    </submittedName>
</protein>
<dbReference type="EMBL" id="FRCA01000004">
    <property type="protein sequence ID" value="SHL95529.1"/>
    <property type="molecule type" value="Genomic_DNA"/>
</dbReference>
<comment type="similarity">
    <text evidence="1">Belongs to the AHA1 family.</text>
</comment>
<organism evidence="4 5">
    <name type="scientific">Halomonas cupida</name>
    <dbReference type="NCBI Taxonomy" id="44933"/>
    <lineage>
        <taxon>Bacteria</taxon>
        <taxon>Pseudomonadati</taxon>
        <taxon>Pseudomonadota</taxon>
        <taxon>Gammaproteobacteria</taxon>
        <taxon>Oceanospirillales</taxon>
        <taxon>Halomonadaceae</taxon>
        <taxon>Halomonas</taxon>
    </lineage>
</organism>
<dbReference type="Pfam" id="PF08327">
    <property type="entry name" value="AHSA1"/>
    <property type="match status" value="1"/>
</dbReference>
<dbReference type="AlphaFoldDB" id="A0A1M7EVI3"/>